<dbReference type="AlphaFoldDB" id="A0A3G4VDC0"/>
<dbReference type="RefSeq" id="WP_124940647.1">
    <property type="nucleotide sequence ID" value="NZ_CP033577.1"/>
</dbReference>
<reference evidence="2 3" key="1">
    <citation type="submission" date="2018-11" db="EMBL/GenBank/DDBJ databases">
        <title>Complete Genome Sequence of Vbrio mediterranei 117-T6: a Potential Pathogen Bacteria Isolated from the Conchocelis of Pyropia.</title>
        <authorList>
            <person name="Liu Q."/>
        </authorList>
    </citation>
    <scope>NUCLEOTIDE SEQUENCE [LARGE SCALE GENOMIC DNA]</scope>
    <source>
        <strain evidence="2 3">117-T6</strain>
    </source>
</reference>
<dbReference type="EMBL" id="CP033577">
    <property type="protein sequence ID" value="AYV21918.1"/>
    <property type="molecule type" value="Genomic_DNA"/>
</dbReference>
<accession>A0A3G4VDC0</accession>
<dbReference type="InterPro" id="IPR023998">
    <property type="entry name" value="FCR-like"/>
</dbReference>
<protein>
    <submittedName>
        <fullName evidence="2">Siderophore ferric iron reductase</fullName>
    </submittedName>
</protein>
<dbReference type="GO" id="GO:0051537">
    <property type="term" value="F:2 iron, 2 sulfur cluster binding"/>
    <property type="evidence" value="ECO:0007669"/>
    <property type="project" value="InterPro"/>
</dbReference>
<evidence type="ECO:0000313" key="3">
    <source>
        <dbReference type="Proteomes" id="UP000279760"/>
    </source>
</evidence>
<proteinExistence type="predicted"/>
<evidence type="ECO:0000259" key="1">
    <source>
        <dbReference type="Pfam" id="PF11575"/>
    </source>
</evidence>
<sequence>MQTSLANQHASRLEALTHVSQQVSPLLVELTEGAHVIEPNSTSRQEVQSLYQYWKQHYPEAGAVYWQTRTWTMLVWQPITIALVTTYYAEHVPPISTMKQAVNLDNGVVGQFDFAEHNWQLGDQHQRLAIAAKELKLLIADLARQLSDVCRMSPATQEKLLADTVMEMLLRGLNHMVSVSLLTKEQLHPTFAHELQHWQQALELPLTRFGRLDVSIDGEYFVQRRACCMHYRRADGDYCQGCPQNK</sequence>
<dbReference type="Pfam" id="PF11575">
    <property type="entry name" value="FhuF_C"/>
    <property type="match status" value="1"/>
</dbReference>
<evidence type="ECO:0000313" key="2">
    <source>
        <dbReference type="EMBL" id="AYV21918.1"/>
    </source>
</evidence>
<organism evidence="2 3">
    <name type="scientific">Vibrio mediterranei</name>
    <dbReference type="NCBI Taxonomy" id="689"/>
    <lineage>
        <taxon>Bacteria</taxon>
        <taxon>Pseudomonadati</taxon>
        <taxon>Pseudomonadota</taxon>
        <taxon>Gammaproteobacteria</taxon>
        <taxon>Vibrionales</taxon>
        <taxon>Vibrionaceae</taxon>
        <taxon>Vibrio</taxon>
    </lineage>
</organism>
<dbReference type="Proteomes" id="UP000279760">
    <property type="component" value="Chromosome 1"/>
</dbReference>
<name>A0A3G4VDC0_9VIBR</name>
<dbReference type="InterPro" id="IPR024726">
    <property type="entry name" value="FhuF_C"/>
</dbReference>
<dbReference type="NCBIfam" id="TIGR03950">
    <property type="entry name" value="sidero_Fe_reduc"/>
    <property type="match status" value="1"/>
</dbReference>
<gene>
    <name evidence="2" type="ORF">ECB94_11935</name>
</gene>
<feature type="domain" description="Ferric siderophore reductase C-terminal" evidence="1">
    <location>
        <begin position="224"/>
        <end position="243"/>
    </location>
</feature>